<proteinExistence type="inferred from homology"/>
<dbReference type="InterPro" id="IPR036059">
    <property type="entry name" value="TldD/PmbA_sf"/>
</dbReference>
<dbReference type="InterPro" id="IPR002510">
    <property type="entry name" value="Metalloprtase-TldD/E_N"/>
</dbReference>
<keyword evidence="3" id="KW-0378">Hydrolase</keyword>
<dbReference type="Proteomes" id="UP000703893">
    <property type="component" value="Unassembled WGS sequence"/>
</dbReference>
<dbReference type="GO" id="GO:0008237">
    <property type="term" value="F:metallopeptidase activity"/>
    <property type="evidence" value="ECO:0007669"/>
    <property type="project" value="UniProtKB-KW"/>
</dbReference>
<dbReference type="InterPro" id="IPR051463">
    <property type="entry name" value="Peptidase_U62_metallo"/>
</dbReference>
<sequence>MRWQAPVDTRLASECIGVALSGGADFADLFVEDRTECSVTYLDGKVKDAVSGQSLGAGIRVLHGQRAIYGYTSDLSRDGLLEVVRAVASAEKGSGTIVAREPEETRRQLHHPVRTYPSDVPMQRRVDMLALADRSARSYSEAISQVEVSMAETMQNVLIANSEGLYVTDERPYSRFFIKAIATGGGERQEGHRSPGRLAGFEFVDGLDIEELAREAAEAAVLMLSADYCKAGRMPVVIDKGFGGVIFHEACGHLLETTSVAPRVSILSDKVGQQIAHQAVTAIDDGTIENEWGSLGVDDEGMPVTRTTLIE</sequence>
<evidence type="ECO:0000256" key="4">
    <source>
        <dbReference type="ARBA" id="ARBA00023049"/>
    </source>
</evidence>
<dbReference type="Pfam" id="PF19289">
    <property type="entry name" value="PmbA_TldD_3rd"/>
    <property type="match status" value="1"/>
</dbReference>
<comment type="caution">
    <text evidence="8">The sequence shown here is derived from an EMBL/GenBank/DDBJ whole genome shotgun (WGS) entry which is preliminary data.</text>
</comment>
<evidence type="ECO:0000313" key="9">
    <source>
        <dbReference type="Proteomes" id="UP000703893"/>
    </source>
</evidence>
<evidence type="ECO:0000256" key="2">
    <source>
        <dbReference type="ARBA" id="ARBA00022670"/>
    </source>
</evidence>
<organism evidence="8 9">
    <name type="scientific">Candidatus Tanganyikabacteria bacterium</name>
    <dbReference type="NCBI Taxonomy" id="2961651"/>
    <lineage>
        <taxon>Bacteria</taxon>
        <taxon>Bacillati</taxon>
        <taxon>Candidatus Sericytochromatia</taxon>
        <taxon>Candidatus Tanganyikabacteria</taxon>
    </lineage>
</organism>
<dbReference type="FunFam" id="3.30.2290.10:FF:000003">
    <property type="entry name" value="Zinc-dependent protease, TldD/PmbA family"/>
    <property type="match status" value="1"/>
</dbReference>
<dbReference type="GO" id="GO:0005829">
    <property type="term" value="C:cytosol"/>
    <property type="evidence" value="ECO:0007669"/>
    <property type="project" value="TreeGrafter"/>
</dbReference>
<dbReference type="SUPFAM" id="SSF111283">
    <property type="entry name" value="Putative modulator of DNA gyrase, PmbA/TldD"/>
    <property type="match status" value="1"/>
</dbReference>
<dbReference type="AlphaFoldDB" id="A0A938BI71"/>
<feature type="domain" description="Metalloprotease TldD/E central" evidence="7">
    <location>
        <begin position="117"/>
        <end position="224"/>
    </location>
</feature>
<dbReference type="InterPro" id="IPR035068">
    <property type="entry name" value="TldD/PmbA_N"/>
</dbReference>
<evidence type="ECO:0000256" key="1">
    <source>
        <dbReference type="ARBA" id="ARBA00005836"/>
    </source>
</evidence>
<dbReference type="Pfam" id="PF01523">
    <property type="entry name" value="PmbA_TldD_1st"/>
    <property type="match status" value="1"/>
</dbReference>
<evidence type="ECO:0000259" key="5">
    <source>
        <dbReference type="Pfam" id="PF01523"/>
    </source>
</evidence>
<accession>A0A938BI71</accession>
<gene>
    <name evidence="8" type="ORF">FJZ00_02935</name>
</gene>
<evidence type="ECO:0000256" key="3">
    <source>
        <dbReference type="ARBA" id="ARBA00022801"/>
    </source>
</evidence>
<evidence type="ECO:0000259" key="7">
    <source>
        <dbReference type="Pfam" id="PF19290"/>
    </source>
</evidence>
<protein>
    <submittedName>
        <fullName evidence="8">TldD/PmbA family protein</fullName>
    </submittedName>
</protein>
<feature type="non-terminal residue" evidence="8">
    <location>
        <position position="311"/>
    </location>
</feature>
<dbReference type="Pfam" id="PF19290">
    <property type="entry name" value="PmbA_TldD_2nd"/>
    <property type="match status" value="1"/>
</dbReference>
<dbReference type="Gene3D" id="3.30.2290.10">
    <property type="entry name" value="PmbA/TldD superfamily"/>
    <property type="match status" value="1"/>
</dbReference>
<feature type="domain" description="Metalloprotease TldD/E C-terminal" evidence="6">
    <location>
        <begin position="232"/>
        <end position="311"/>
    </location>
</feature>
<name>A0A938BI71_9BACT</name>
<keyword evidence="4" id="KW-0482">Metalloprotease</keyword>
<comment type="similarity">
    <text evidence="1">Belongs to the peptidase U62 family.</text>
</comment>
<feature type="domain" description="Metalloprotease TldD/E N-terminal" evidence="5">
    <location>
        <begin position="27"/>
        <end position="90"/>
    </location>
</feature>
<dbReference type="GO" id="GO:0006508">
    <property type="term" value="P:proteolysis"/>
    <property type="evidence" value="ECO:0007669"/>
    <property type="project" value="UniProtKB-KW"/>
</dbReference>
<dbReference type="InterPro" id="IPR045569">
    <property type="entry name" value="Metalloprtase-TldD/E_C"/>
</dbReference>
<evidence type="ECO:0000259" key="6">
    <source>
        <dbReference type="Pfam" id="PF19289"/>
    </source>
</evidence>
<dbReference type="EMBL" id="VGJX01000116">
    <property type="protein sequence ID" value="MBM3274082.1"/>
    <property type="molecule type" value="Genomic_DNA"/>
</dbReference>
<reference evidence="8 9" key="1">
    <citation type="submission" date="2019-03" db="EMBL/GenBank/DDBJ databases">
        <title>Lake Tanganyika Metagenome-Assembled Genomes (MAGs).</title>
        <authorList>
            <person name="Tran P."/>
        </authorList>
    </citation>
    <scope>NUCLEOTIDE SEQUENCE [LARGE SCALE GENOMIC DNA]</scope>
    <source>
        <strain evidence="8">K_DeepCast_65m_m2_236</strain>
    </source>
</reference>
<dbReference type="InterPro" id="IPR045570">
    <property type="entry name" value="Metalloprtase-TldD/E_cen_dom"/>
</dbReference>
<dbReference type="PANTHER" id="PTHR30624">
    <property type="entry name" value="UNCHARACTERIZED PROTEIN TLDD AND PMBA"/>
    <property type="match status" value="1"/>
</dbReference>
<keyword evidence="2" id="KW-0645">Protease</keyword>
<dbReference type="PANTHER" id="PTHR30624:SF4">
    <property type="entry name" value="METALLOPROTEASE TLDD"/>
    <property type="match status" value="1"/>
</dbReference>
<evidence type="ECO:0000313" key="8">
    <source>
        <dbReference type="EMBL" id="MBM3274082.1"/>
    </source>
</evidence>